<feature type="compositionally biased region" description="Polar residues" evidence="2">
    <location>
        <begin position="9"/>
        <end position="22"/>
    </location>
</feature>
<evidence type="ECO:0000313" key="5">
    <source>
        <dbReference type="Proteomes" id="UP000620104"/>
    </source>
</evidence>
<dbReference type="SUPFAM" id="SSF57716">
    <property type="entry name" value="Glucocorticoid receptor-like (DNA-binding domain)"/>
    <property type="match status" value="1"/>
</dbReference>
<dbReference type="EMBL" id="BLZA01000019">
    <property type="protein sequence ID" value="GHJ86729.1"/>
    <property type="molecule type" value="Genomic_DNA"/>
</dbReference>
<dbReference type="Proteomes" id="UP000620104">
    <property type="component" value="Unassembled WGS sequence"/>
</dbReference>
<feature type="region of interest" description="Disordered" evidence="2">
    <location>
        <begin position="1"/>
        <end position="66"/>
    </location>
</feature>
<proteinExistence type="predicted"/>
<protein>
    <recommendedName>
        <fullName evidence="3">GATA-type domain-containing protein</fullName>
    </recommendedName>
</protein>
<dbReference type="GO" id="GO:0006357">
    <property type="term" value="P:regulation of transcription by RNA polymerase II"/>
    <property type="evidence" value="ECO:0007669"/>
    <property type="project" value="TreeGrafter"/>
</dbReference>
<feature type="region of interest" description="Disordered" evidence="2">
    <location>
        <begin position="782"/>
        <end position="865"/>
    </location>
</feature>
<feature type="compositionally biased region" description="Basic and acidic residues" evidence="2">
    <location>
        <begin position="398"/>
        <end position="418"/>
    </location>
</feature>
<evidence type="ECO:0000259" key="3">
    <source>
        <dbReference type="PROSITE" id="PS50114"/>
    </source>
</evidence>
<dbReference type="SMART" id="SM00401">
    <property type="entry name" value="ZnF_GATA"/>
    <property type="match status" value="1"/>
</dbReference>
<dbReference type="OrthoDB" id="515401at2759"/>
<dbReference type="Pfam" id="PF00320">
    <property type="entry name" value="GATA"/>
    <property type="match status" value="1"/>
</dbReference>
<feature type="compositionally biased region" description="Polar residues" evidence="2">
    <location>
        <begin position="34"/>
        <end position="44"/>
    </location>
</feature>
<dbReference type="PANTHER" id="PTHR39147">
    <property type="entry name" value="PROTEIN SPT21"/>
    <property type="match status" value="1"/>
</dbReference>
<dbReference type="GO" id="GO:0008270">
    <property type="term" value="F:zinc ion binding"/>
    <property type="evidence" value="ECO:0007669"/>
    <property type="project" value="UniProtKB-KW"/>
</dbReference>
<keyword evidence="1" id="KW-0862">Zinc</keyword>
<dbReference type="GO" id="GO:0030466">
    <property type="term" value="P:silent mating-type cassette heterochromatin formation"/>
    <property type="evidence" value="ECO:0007669"/>
    <property type="project" value="TreeGrafter"/>
</dbReference>
<dbReference type="InterPro" id="IPR013088">
    <property type="entry name" value="Znf_NHR/GATA"/>
</dbReference>
<gene>
    <name evidence="4" type="ORF">NliqN6_3131</name>
</gene>
<evidence type="ECO:0000313" key="4">
    <source>
        <dbReference type="EMBL" id="GHJ86729.1"/>
    </source>
</evidence>
<keyword evidence="5" id="KW-1185">Reference proteome</keyword>
<dbReference type="InterPro" id="IPR042403">
    <property type="entry name" value="Spt21/Ams2"/>
</dbReference>
<dbReference type="Gene3D" id="3.30.50.10">
    <property type="entry name" value="Erythroid Transcription Factor GATA-1, subunit A"/>
    <property type="match status" value="1"/>
</dbReference>
<accession>A0A8H3TTG6</accession>
<keyword evidence="1" id="KW-0479">Metal-binding</keyword>
<dbReference type="PROSITE" id="PS00344">
    <property type="entry name" value="GATA_ZN_FINGER_1"/>
    <property type="match status" value="1"/>
</dbReference>
<dbReference type="CDD" id="cd00202">
    <property type="entry name" value="ZnF_GATA"/>
    <property type="match status" value="1"/>
</dbReference>
<dbReference type="PROSITE" id="PS50114">
    <property type="entry name" value="GATA_ZN_FINGER_2"/>
    <property type="match status" value="1"/>
</dbReference>
<feature type="region of interest" description="Disordered" evidence="2">
    <location>
        <begin position="590"/>
        <end position="624"/>
    </location>
</feature>
<sequence>MKGMIGGSSVDTVGPITTTSIAGPSRSGPPMAPRSQSRDTSAANSEILAQKPEQPGNGTTPNFNINLTSENDRVALTRYTNQALTSLAAYRDALIDENGRLNAMIRRAQSGIQLSHEDTATERLVDGNMGREDEGGVEHANRRGQSSRLINIVRDGMQAELEHLRSRAAQLKQEENSFPEGNAEKGSVIDKDSTLLDDPMMIMCYTIVNKLQGDLNDSKSKRADAIAELASTARHRFEHDARHPKTADRRKLDKDASWFGKSVEINRRSPPQAHVTRNPGILEDSRMAAMQAQTESILSLLTDQEEAVWQRERSESEMEKALRDLRCYIETMIREWRDIGDLPPPGKYQTVSYPGLNLPYIPTQIFPKRKGRPPRTSVKVQQIPEGLQHLLSSGRTTRVGDKLDRERRGSARDKDRPTKNQPDPNLTACQIADALVSRRNRERQAKARALEMGEMDEGPARKRGRMLLDRHMGYADESAGSVPASTRNGSISGSHTGMLHVAANSPHRHEQSLSPDHLYGATASAINDAMQAYTQPMQDETSVFGQAEDTYESPEESFDSQIPYQVQLAQRRGLNYSADLHVPETLVNGGNVFDHPEDTQSRTGTARQTGLEPESAQDFAQSNPFRPYHQTTQEAVVEGLIQQHLRNAGTSEQQTDDTLMQLQHVDATNLEVSDAEQALDQYRFEDALMNHDMTANDVHQSGSLMAPTDNAESEAATAIAAQRLMNSLAPHADPDFDAACQNCGRRDTSAWRKLSINGVDYKVCNACGLHYQKNGVMRPKSLWGDVTAEPRRRSSQRPYGSNLPSEQEHDMLMNNTLYQAPGDEDAGAFPESSTYESHFPEAQYGLDGQAALTADSPQYDLNLEQ</sequence>
<feature type="compositionally biased region" description="Polar residues" evidence="2">
    <location>
        <begin position="796"/>
        <end position="805"/>
    </location>
</feature>
<evidence type="ECO:0000256" key="1">
    <source>
        <dbReference type="PROSITE-ProRule" id="PRU00094"/>
    </source>
</evidence>
<dbReference type="PANTHER" id="PTHR39147:SF1">
    <property type="entry name" value="PROTEIN SPT21"/>
    <property type="match status" value="1"/>
</dbReference>
<comment type="caution">
    <text evidence="4">The sequence shown here is derived from an EMBL/GenBank/DDBJ whole genome shotgun (WGS) entry which is preliminary data.</text>
</comment>
<dbReference type="AlphaFoldDB" id="A0A8H3TTG6"/>
<organism evidence="4 5">
    <name type="scientific">Naganishia liquefaciens</name>
    <dbReference type="NCBI Taxonomy" id="104408"/>
    <lineage>
        <taxon>Eukaryota</taxon>
        <taxon>Fungi</taxon>
        <taxon>Dikarya</taxon>
        <taxon>Basidiomycota</taxon>
        <taxon>Agaricomycotina</taxon>
        <taxon>Tremellomycetes</taxon>
        <taxon>Filobasidiales</taxon>
        <taxon>Filobasidiaceae</taxon>
        <taxon>Naganishia</taxon>
    </lineage>
</organism>
<keyword evidence="1" id="KW-0863">Zinc-finger</keyword>
<dbReference type="GO" id="GO:0043565">
    <property type="term" value="F:sequence-specific DNA binding"/>
    <property type="evidence" value="ECO:0007669"/>
    <property type="project" value="InterPro"/>
</dbReference>
<feature type="region of interest" description="Disordered" evidence="2">
    <location>
        <begin position="365"/>
        <end position="426"/>
    </location>
</feature>
<dbReference type="InterPro" id="IPR000679">
    <property type="entry name" value="Znf_GATA"/>
</dbReference>
<name>A0A8H3TTG6_9TREE</name>
<feature type="compositionally biased region" description="Polar residues" evidence="2">
    <location>
        <begin position="56"/>
        <end position="66"/>
    </location>
</feature>
<evidence type="ECO:0000256" key="2">
    <source>
        <dbReference type="SAM" id="MobiDB-lite"/>
    </source>
</evidence>
<feature type="domain" description="GATA-type" evidence="3">
    <location>
        <begin position="740"/>
        <end position="791"/>
    </location>
</feature>
<dbReference type="GO" id="GO:0000183">
    <property type="term" value="P:rDNA heterochromatin formation"/>
    <property type="evidence" value="ECO:0007669"/>
    <property type="project" value="TreeGrafter"/>
</dbReference>
<reference evidence="4" key="1">
    <citation type="submission" date="2020-07" db="EMBL/GenBank/DDBJ databases">
        <title>Draft Genome Sequence of a Deep-Sea Yeast, Naganishia (Cryptococcus) liquefaciens strain N6.</title>
        <authorList>
            <person name="Han Y.W."/>
            <person name="Kajitani R."/>
            <person name="Morimoto H."/>
            <person name="Parhat M."/>
            <person name="Tsubouchi H."/>
            <person name="Bakenova O."/>
            <person name="Ogata M."/>
            <person name="Argunhan B."/>
            <person name="Aoki R."/>
            <person name="Kajiwara S."/>
            <person name="Itoh T."/>
            <person name="Iwasaki H."/>
        </authorList>
    </citation>
    <scope>NUCLEOTIDE SEQUENCE</scope>
    <source>
        <strain evidence="4">N6</strain>
    </source>
</reference>